<keyword evidence="1" id="KW-0540">Nuclease</keyword>
<keyword evidence="6" id="KW-1185">Reference proteome</keyword>
<dbReference type="Gene3D" id="3.40.970.10">
    <property type="entry name" value="Ribonuclease H1, N-terminal domain"/>
    <property type="match status" value="1"/>
</dbReference>
<dbReference type="InterPro" id="IPR013520">
    <property type="entry name" value="Ribonucl_H"/>
</dbReference>
<dbReference type="RefSeq" id="WP_107195862.1">
    <property type="nucleotide sequence ID" value="NZ_CAUWMV010000001.1"/>
</dbReference>
<protein>
    <recommendedName>
        <fullName evidence="4">Exonuclease domain-containing protein</fullName>
    </recommendedName>
</protein>
<evidence type="ECO:0000259" key="4">
    <source>
        <dbReference type="SMART" id="SM00479"/>
    </source>
</evidence>
<dbReference type="InterPro" id="IPR036397">
    <property type="entry name" value="RNaseH_sf"/>
</dbReference>
<dbReference type="PANTHER" id="PTHR30231:SF4">
    <property type="entry name" value="PROTEIN NEN2"/>
    <property type="match status" value="1"/>
</dbReference>
<dbReference type="SMART" id="SM00479">
    <property type="entry name" value="EXOIII"/>
    <property type="match status" value="1"/>
</dbReference>
<dbReference type="Pfam" id="PF00929">
    <property type="entry name" value="RNase_T"/>
    <property type="match status" value="1"/>
</dbReference>
<dbReference type="GO" id="GO:0008408">
    <property type="term" value="F:3'-5' exonuclease activity"/>
    <property type="evidence" value="ECO:0007669"/>
    <property type="project" value="TreeGrafter"/>
</dbReference>
<dbReference type="OrthoDB" id="9776650at2"/>
<proteinExistence type="predicted"/>
<organism evidence="5 6">
    <name type="scientific">Megasphaera stantonii</name>
    <dbReference type="NCBI Taxonomy" id="2144175"/>
    <lineage>
        <taxon>Bacteria</taxon>
        <taxon>Bacillati</taxon>
        <taxon>Bacillota</taxon>
        <taxon>Negativicutes</taxon>
        <taxon>Veillonellales</taxon>
        <taxon>Veillonellaceae</taxon>
        <taxon>Megasphaera</taxon>
    </lineage>
</organism>
<dbReference type="InterPro" id="IPR009027">
    <property type="entry name" value="Ribosomal_bL9/RNase_H1_N"/>
</dbReference>
<dbReference type="InterPro" id="IPR037056">
    <property type="entry name" value="RNase_H1_N_sf"/>
</dbReference>
<keyword evidence="3" id="KW-0269">Exonuclease</keyword>
<evidence type="ECO:0000313" key="6">
    <source>
        <dbReference type="Proteomes" id="UP000254337"/>
    </source>
</evidence>
<name>A0A346AXA0_9FIRM</name>
<dbReference type="EMBL" id="CP029462">
    <property type="protein sequence ID" value="AXL20493.1"/>
    <property type="molecule type" value="Genomic_DNA"/>
</dbReference>
<dbReference type="CDD" id="cd06127">
    <property type="entry name" value="DEDDh"/>
    <property type="match status" value="1"/>
</dbReference>
<dbReference type="PANTHER" id="PTHR30231">
    <property type="entry name" value="DNA POLYMERASE III SUBUNIT EPSILON"/>
    <property type="match status" value="1"/>
</dbReference>
<evidence type="ECO:0000256" key="3">
    <source>
        <dbReference type="ARBA" id="ARBA00022839"/>
    </source>
</evidence>
<evidence type="ECO:0000313" key="5">
    <source>
        <dbReference type="EMBL" id="AXL20493.1"/>
    </source>
</evidence>
<dbReference type="Gene3D" id="3.30.420.10">
    <property type="entry name" value="Ribonuclease H-like superfamily/Ribonuclease H"/>
    <property type="match status" value="1"/>
</dbReference>
<dbReference type="InterPro" id="IPR012337">
    <property type="entry name" value="RNaseH-like_sf"/>
</dbReference>
<dbReference type="SUPFAM" id="SSF53098">
    <property type="entry name" value="Ribonuclease H-like"/>
    <property type="match status" value="1"/>
</dbReference>
<dbReference type="SUPFAM" id="SSF55658">
    <property type="entry name" value="L9 N-domain-like"/>
    <property type="match status" value="1"/>
</dbReference>
<sequence>MDYDTRDKKRYIRASRWVKPDPDVQNPTRYYAVSRGRRIGIFTDFAKYERATQGFKGARSKSFKYYKQARRWLYRELFAKPGEYPLERRQKKELARRRSLSSQVKDFIRTLDASRIYAVDVEMTDLSSDGEILQVSIVNGRNAVIYNQYFKPEHQTEWDDTVPIHHITPERVQDSPSFSSYAPLFSKLFAQAQLIVGYNTMQDVRMLQQAGVAFPPALPILDAGEAYSFIHSEHQPVRSYAKLKDCAAHYGYGETQWHDSLADAAATLYCFQAMMDDENALFQLFHANP</sequence>
<dbReference type="KEGG" id="meg:DKB62_02305"/>
<keyword evidence="2" id="KW-0378">Hydrolase</keyword>
<dbReference type="Pfam" id="PF01693">
    <property type="entry name" value="Cauli_VI"/>
    <property type="match status" value="1"/>
</dbReference>
<evidence type="ECO:0000256" key="1">
    <source>
        <dbReference type="ARBA" id="ARBA00022722"/>
    </source>
</evidence>
<dbReference type="AlphaFoldDB" id="A0A346AXA0"/>
<dbReference type="GO" id="GO:0003676">
    <property type="term" value="F:nucleic acid binding"/>
    <property type="evidence" value="ECO:0007669"/>
    <property type="project" value="InterPro"/>
</dbReference>
<gene>
    <name evidence="5" type="ORF">DKB62_02305</name>
</gene>
<dbReference type="Proteomes" id="UP000254337">
    <property type="component" value="Chromosome"/>
</dbReference>
<evidence type="ECO:0000256" key="2">
    <source>
        <dbReference type="ARBA" id="ARBA00022801"/>
    </source>
</evidence>
<reference evidence="5 6" key="1">
    <citation type="submission" date="2018-05" db="EMBL/GenBank/DDBJ databases">
        <title>Complete genome sequence of Megasphaera sp. AJH120T, isolated from the ceca of a chicken.</title>
        <authorList>
            <person name="Maki J."/>
            <person name="Looft T."/>
        </authorList>
    </citation>
    <scope>NUCLEOTIDE SEQUENCE [LARGE SCALE GENOMIC DNA]</scope>
    <source>
        <strain evidence="5 6">AJH120</strain>
    </source>
</reference>
<accession>A0A346AXA0</accession>
<feature type="domain" description="Exonuclease" evidence="4">
    <location>
        <begin position="115"/>
        <end position="280"/>
    </location>
</feature>
<dbReference type="InterPro" id="IPR011320">
    <property type="entry name" value="RNase_H1_N"/>
</dbReference>